<dbReference type="Proteomes" id="UP001327560">
    <property type="component" value="Chromosome 6"/>
</dbReference>
<dbReference type="PANTHER" id="PTHR31429:SF59">
    <property type="entry name" value="WRKY TRANSCRIPTION FACTOR 47-RELATED"/>
    <property type="match status" value="1"/>
</dbReference>
<dbReference type="EMBL" id="CP136895">
    <property type="protein sequence ID" value="WOL10986.1"/>
    <property type="molecule type" value="Genomic_DNA"/>
</dbReference>
<dbReference type="AlphaFoldDB" id="A0AAQ3QFI9"/>
<organism evidence="2 3">
    <name type="scientific">Canna indica</name>
    <name type="common">Indian-shot</name>
    <dbReference type="NCBI Taxonomy" id="4628"/>
    <lineage>
        <taxon>Eukaryota</taxon>
        <taxon>Viridiplantae</taxon>
        <taxon>Streptophyta</taxon>
        <taxon>Embryophyta</taxon>
        <taxon>Tracheophyta</taxon>
        <taxon>Spermatophyta</taxon>
        <taxon>Magnoliopsida</taxon>
        <taxon>Liliopsida</taxon>
        <taxon>Zingiberales</taxon>
        <taxon>Cannaceae</taxon>
        <taxon>Canna</taxon>
    </lineage>
</organism>
<proteinExistence type="predicted"/>
<gene>
    <name evidence="2" type="ORF">Cni_G19747</name>
</gene>
<evidence type="ECO:0000256" key="1">
    <source>
        <dbReference type="SAM" id="MobiDB-lite"/>
    </source>
</evidence>
<protein>
    <submittedName>
        <fullName evidence="2">Uncharacterized protein</fullName>
    </submittedName>
</protein>
<name>A0AAQ3QFI9_9LILI</name>
<feature type="compositionally biased region" description="Polar residues" evidence="1">
    <location>
        <begin position="135"/>
        <end position="145"/>
    </location>
</feature>
<accession>A0AAQ3QFI9</accession>
<dbReference type="GO" id="GO:0003700">
    <property type="term" value="F:DNA-binding transcription factor activity"/>
    <property type="evidence" value="ECO:0007669"/>
    <property type="project" value="InterPro"/>
</dbReference>
<feature type="region of interest" description="Disordered" evidence="1">
    <location>
        <begin position="124"/>
        <end position="145"/>
    </location>
</feature>
<evidence type="ECO:0000313" key="2">
    <source>
        <dbReference type="EMBL" id="WOL10986.1"/>
    </source>
</evidence>
<dbReference type="InterPro" id="IPR044810">
    <property type="entry name" value="WRKY_plant"/>
</dbReference>
<evidence type="ECO:0000313" key="3">
    <source>
        <dbReference type="Proteomes" id="UP001327560"/>
    </source>
</evidence>
<keyword evidence="3" id="KW-1185">Reference proteome</keyword>
<sequence>MANTTSASASMLLSGSTIGMDSLIAGDTMQQYPYASTMATLSASAPFPTITLNLTQPGSLLQRSHPLQLPLLVYGLPQKLPPANALRIRAWQAAPSVVETETAAITTYPNFTVVLAATITSNVEGSPRGGGNAGSSGPQVVSRSP</sequence>
<reference evidence="2 3" key="1">
    <citation type="submission" date="2023-10" db="EMBL/GenBank/DDBJ databases">
        <title>Chromosome-scale genome assembly provides insights into flower coloration mechanisms of Canna indica.</title>
        <authorList>
            <person name="Li C."/>
        </authorList>
    </citation>
    <scope>NUCLEOTIDE SEQUENCE [LARGE SCALE GENOMIC DNA]</scope>
    <source>
        <tissue evidence="2">Flower</tissue>
    </source>
</reference>
<dbReference type="PANTHER" id="PTHR31429">
    <property type="entry name" value="WRKY TRANSCRIPTION FACTOR 36-RELATED"/>
    <property type="match status" value="1"/>
</dbReference>